<dbReference type="GO" id="GO:0050661">
    <property type="term" value="F:NADP binding"/>
    <property type="evidence" value="ECO:0007669"/>
    <property type="project" value="InterPro"/>
</dbReference>
<evidence type="ECO:0000313" key="7">
    <source>
        <dbReference type="Proteomes" id="UP000246145"/>
    </source>
</evidence>
<dbReference type="InterPro" id="IPR008927">
    <property type="entry name" value="6-PGluconate_DH-like_C_sf"/>
</dbReference>
<keyword evidence="7" id="KW-1185">Reference proteome</keyword>
<dbReference type="Gene3D" id="1.10.1040.10">
    <property type="entry name" value="N-(1-d-carboxylethyl)-l-norvaline Dehydrogenase, domain 2"/>
    <property type="match status" value="1"/>
</dbReference>
<organism evidence="6 7">
    <name type="scientific">Pusillimonas noertemannii</name>
    <dbReference type="NCBI Taxonomy" id="305977"/>
    <lineage>
        <taxon>Bacteria</taxon>
        <taxon>Pseudomonadati</taxon>
        <taxon>Pseudomonadota</taxon>
        <taxon>Betaproteobacteria</taxon>
        <taxon>Burkholderiales</taxon>
        <taxon>Alcaligenaceae</taxon>
        <taxon>Pusillimonas</taxon>
    </lineage>
</organism>
<reference evidence="6 7" key="1">
    <citation type="submission" date="2018-04" db="EMBL/GenBank/DDBJ databases">
        <title>Genomic Encyclopedia of Type Strains, Phase IV (KMG-IV): sequencing the most valuable type-strain genomes for metagenomic binning, comparative biology and taxonomic classification.</title>
        <authorList>
            <person name="Goeker M."/>
        </authorList>
    </citation>
    <scope>NUCLEOTIDE SEQUENCE [LARGE SCALE GENOMIC DNA]</scope>
    <source>
        <strain evidence="6 7">DSM 10065</strain>
    </source>
</reference>
<dbReference type="InterPro" id="IPR015815">
    <property type="entry name" value="HIBADH-related"/>
</dbReference>
<dbReference type="PANTHER" id="PTHR43060">
    <property type="entry name" value="3-HYDROXYISOBUTYRATE DEHYDROGENASE-LIKE 1, MITOCHONDRIAL-RELATED"/>
    <property type="match status" value="1"/>
</dbReference>
<dbReference type="Pfam" id="PF14833">
    <property type="entry name" value="NAD_binding_11"/>
    <property type="match status" value="1"/>
</dbReference>
<dbReference type="SUPFAM" id="SSF48179">
    <property type="entry name" value="6-phosphogluconate dehydrogenase C-terminal domain-like"/>
    <property type="match status" value="1"/>
</dbReference>
<dbReference type="PIRSF" id="PIRSF000103">
    <property type="entry name" value="HIBADH"/>
    <property type="match status" value="1"/>
</dbReference>
<evidence type="ECO:0000256" key="1">
    <source>
        <dbReference type="ARBA" id="ARBA00023002"/>
    </source>
</evidence>
<protein>
    <submittedName>
        <fullName evidence="6">3-hydroxyisobutyrate dehydrogenase-like beta-hydroxyacid dehydrogenase</fullName>
    </submittedName>
</protein>
<dbReference type="InterPro" id="IPR006115">
    <property type="entry name" value="6PGDH_NADP-bd"/>
</dbReference>
<comment type="caution">
    <text evidence="6">The sequence shown here is derived from an EMBL/GenBank/DDBJ whole genome shotgun (WGS) entry which is preliminary data.</text>
</comment>
<dbReference type="Proteomes" id="UP000246145">
    <property type="component" value="Unassembled WGS sequence"/>
</dbReference>
<evidence type="ECO:0000256" key="2">
    <source>
        <dbReference type="ARBA" id="ARBA00023027"/>
    </source>
</evidence>
<dbReference type="Gene3D" id="3.40.50.720">
    <property type="entry name" value="NAD(P)-binding Rossmann-like Domain"/>
    <property type="match status" value="1"/>
</dbReference>
<dbReference type="InterPro" id="IPR029154">
    <property type="entry name" value="HIBADH-like_NADP-bd"/>
</dbReference>
<dbReference type="STRING" id="1231391.GCA_000308195_00910"/>
<sequence length="298" mass="30564">MKLGFCGLGLMGAAMVRRLLAAGHEVKVWNRSAAKAQPLAALGAQVVAHPREAAQDVDGVLVCLFDSKAVEAVVFGPEGVAQASGLKWLADHSSIDPEATRLMAARLAEANGADWIDAPVSGGVPGVEAGTLAIMAGGNEAHIPQASLAMRAYAGNITHMGPSGTGQATKLCNQTLVAAAVVALAEAIGFAERNGIDVRKLAPALAGGWADSKPLQIFAPRMIDPSPSSIGALSTMLKDVDTVIANARQSGAPMPVTASVQQMLRLADALGLAQAELSSVVSVVLPRQRDAFLRQVDG</sequence>
<feature type="domain" description="6-phosphogluconate dehydrogenase NADP-binding" evidence="4">
    <location>
        <begin position="2"/>
        <end position="161"/>
    </location>
</feature>
<keyword evidence="2" id="KW-0520">NAD</keyword>
<name>A0A2U1CK51_9BURK</name>
<dbReference type="Pfam" id="PF03446">
    <property type="entry name" value="NAD_binding_2"/>
    <property type="match status" value="1"/>
</dbReference>
<keyword evidence="1" id="KW-0560">Oxidoreductase</keyword>
<evidence type="ECO:0000313" key="6">
    <source>
        <dbReference type="EMBL" id="PVY61362.1"/>
    </source>
</evidence>
<dbReference type="OrthoDB" id="9777604at2"/>
<dbReference type="EMBL" id="QEKO01000004">
    <property type="protein sequence ID" value="PVY61362.1"/>
    <property type="molecule type" value="Genomic_DNA"/>
</dbReference>
<dbReference type="GO" id="GO:0016491">
    <property type="term" value="F:oxidoreductase activity"/>
    <property type="evidence" value="ECO:0007669"/>
    <property type="project" value="UniProtKB-KW"/>
</dbReference>
<proteinExistence type="predicted"/>
<evidence type="ECO:0000259" key="5">
    <source>
        <dbReference type="Pfam" id="PF14833"/>
    </source>
</evidence>
<feature type="domain" description="3-hydroxyisobutyrate dehydrogenase-like NAD-binding" evidence="5">
    <location>
        <begin position="164"/>
        <end position="283"/>
    </location>
</feature>
<dbReference type="GO" id="GO:0051287">
    <property type="term" value="F:NAD binding"/>
    <property type="evidence" value="ECO:0007669"/>
    <property type="project" value="InterPro"/>
</dbReference>
<dbReference type="PANTHER" id="PTHR43060:SF15">
    <property type="entry name" value="3-HYDROXYISOBUTYRATE DEHYDROGENASE-LIKE 1, MITOCHONDRIAL-RELATED"/>
    <property type="match status" value="1"/>
</dbReference>
<evidence type="ECO:0000256" key="3">
    <source>
        <dbReference type="PIRSR" id="PIRSR000103-1"/>
    </source>
</evidence>
<dbReference type="RefSeq" id="WP_026067701.1">
    <property type="nucleotide sequence ID" value="NZ_JACCEX010000004.1"/>
</dbReference>
<dbReference type="SUPFAM" id="SSF51735">
    <property type="entry name" value="NAD(P)-binding Rossmann-fold domains"/>
    <property type="match status" value="1"/>
</dbReference>
<evidence type="ECO:0000259" key="4">
    <source>
        <dbReference type="Pfam" id="PF03446"/>
    </source>
</evidence>
<dbReference type="InterPro" id="IPR013328">
    <property type="entry name" value="6PGD_dom2"/>
</dbReference>
<dbReference type="AlphaFoldDB" id="A0A2U1CK51"/>
<gene>
    <name evidence="6" type="ORF">C7440_2912</name>
</gene>
<dbReference type="InterPro" id="IPR036291">
    <property type="entry name" value="NAD(P)-bd_dom_sf"/>
</dbReference>
<accession>A0A2U1CK51</accession>
<feature type="active site" evidence="3">
    <location>
        <position position="170"/>
    </location>
</feature>